<dbReference type="EMBL" id="JBBPBM010000192">
    <property type="protein sequence ID" value="KAK8501378.1"/>
    <property type="molecule type" value="Genomic_DNA"/>
</dbReference>
<evidence type="ECO:0008006" key="3">
    <source>
        <dbReference type="Google" id="ProtNLM"/>
    </source>
</evidence>
<accession>A0ABR2B3H6</accession>
<dbReference type="InterPro" id="IPR044730">
    <property type="entry name" value="RNase_H-like_dom_plant"/>
</dbReference>
<organism evidence="1 2">
    <name type="scientific">Hibiscus sabdariffa</name>
    <name type="common">roselle</name>
    <dbReference type="NCBI Taxonomy" id="183260"/>
    <lineage>
        <taxon>Eukaryota</taxon>
        <taxon>Viridiplantae</taxon>
        <taxon>Streptophyta</taxon>
        <taxon>Embryophyta</taxon>
        <taxon>Tracheophyta</taxon>
        <taxon>Spermatophyta</taxon>
        <taxon>Magnoliopsida</taxon>
        <taxon>eudicotyledons</taxon>
        <taxon>Gunneridae</taxon>
        <taxon>Pentapetalae</taxon>
        <taxon>rosids</taxon>
        <taxon>malvids</taxon>
        <taxon>Malvales</taxon>
        <taxon>Malvaceae</taxon>
        <taxon>Malvoideae</taxon>
        <taxon>Hibiscus</taxon>
    </lineage>
</organism>
<proteinExistence type="predicted"/>
<dbReference type="CDD" id="cd06222">
    <property type="entry name" value="RNase_H_like"/>
    <property type="match status" value="1"/>
</dbReference>
<evidence type="ECO:0000313" key="1">
    <source>
        <dbReference type="EMBL" id="KAK8501378.1"/>
    </source>
</evidence>
<name>A0ABR2B3H6_9ROSI</name>
<keyword evidence="2" id="KW-1185">Reference proteome</keyword>
<comment type="caution">
    <text evidence="1">The sequence shown here is derived from an EMBL/GenBank/DDBJ whole genome shotgun (WGS) entry which is preliminary data.</text>
</comment>
<sequence>MPLCERGLGAVNSAMFRNRRVFDPDVVQQELVESCSQRIIDEVYRDVSLSSVGGRLVIDQRSRLAVWKPPVPNKVKLNIDGACRTRDGVASCGGVFRNSNGTWLAGFSKYVGRC</sequence>
<dbReference type="PANTHER" id="PTHR47723">
    <property type="entry name" value="OS05G0353850 PROTEIN"/>
    <property type="match status" value="1"/>
</dbReference>
<dbReference type="Proteomes" id="UP001472677">
    <property type="component" value="Unassembled WGS sequence"/>
</dbReference>
<reference evidence="1 2" key="1">
    <citation type="journal article" date="2024" name="G3 (Bethesda)">
        <title>Genome assembly of Hibiscus sabdariffa L. provides insights into metabolisms of medicinal natural products.</title>
        <authorList>
            <person name="Kim T."/>
        </authorList>
    </citation>
    <scope>NUCLEOTIDE SEQUENCE [LARGE SCALE GENOMIC DNA]</scope>
    <source>
        <strain evidence="1">TK-2024</strain>
        <tissue evidence="1">Old leaves</tissue>
    </source>
</reference>
<protein>
    <recommendedName>
        <fullName evidence="3">RNase H type-1 domain-containing protein</fullName>
    </recommendedName>
</protein>
<gene>
    <name evidence="1" type="ORF">V6N12_021073</name>
</gene>
<dbReference type="InterPro" id="IPR053151">
    <property type="entry name" value="RNase_H-like"/>
</dbReference>
<evidence type="ECO:0000313" key="2">
    <source>
        <dbReference type="Proteomes" id="UP001472677"/>
    </source>
</evidence>
<dbReference type="PANTHER" id="PTHR47723:SF20">
    <property type="entry name" value="RNASE H TYPE-1 DOMAIN-CONTAINING PROTEIN"/>
    <property type="match status" value="1"/>
</dbReference>